<comment type="caution">
    <text evidence="1">The sequence shown here is derived from an EMBL/GenBank/DDBJ whole genome shotgun (WGS) entry which is preliminary data.</text>
</comment>
<protein>
    <submittedName>
        <fullName evidence="1">Uncharacterized protein</fullName>
    </submittedName>
</protein>
<accession>A0AAQ4FFV3</accession>
<gene>
    <name evidence="1" type="ORF">V5799_008135</name>
</gene>
<keyword evidence="2" id="KW-1185">Reference proteome</keyword>
<organism evidence="1 2">
    <name type="scientific">Amblyomma americanum</name>
    <name type="common">Lone star tick</name>
    <dbReference type="NCBI Taxonomy" id="6943"/>
    <lineage>
        <taxon>Eukaryota</taxon>
        <taxon>Metazoa</taxon>
        <taxon>Ecdysozoa</taxon>
        <taxon>Arthropoda</taxon>
        <taxon>Chelicerata</taxon>
        <taxon>Arachnida</taxon>
        <taxon>Acari</taxon>
        <taxon>Parasitiformes</taxon>
        <taxon>Ixodida</taxon>
        <taxon>Ixodoidea</taxon>
        <taxon>Ixodidae</taxon>
        <taxon>Amblyomminae</taxon>
        <taxon>Amblyomma</taxon>
    </lineage>
</organism>
<dbReference type="AlphaFoldDB" id="A0AAQ4FFV3"/>
<name>A0AAQ4FFV3_AMBAM</name>
<evidence type="ECO:0000313" key="1">
    <source>
        <dbReference type="EMBL" id="KAK8785498.1"/>
    </source>
</evidence>
<sequence>MSKATEVMFACKDVIINLNVSPLILKEHRRLCIALKFCYAYSSYQNQTLDEMRQAFTLCMKTMFEVVDAINPELLQKYNINVSSLVQGASKCGFKHIPREERYALAITGYFADFISG</sequence>
<reference evidence="1 2" key="1">
    <citation type="journal article" date="2023" name="Arcadia Sci">
        <title>De novo assembly of a long-read Amblyomma americanum tick genome.</title>
        <authorList>
            <person name="Chou S."/>
            <person name="Poskanzer K.E."/>
            <person name="Rollins M."/>
            <person name="Thuy-Boun P.S."/>
        </authorList>
    </citation>
    <scope>NUCLEOTIDE SEQUENCE [LARGE SCALE GENOMIC DNA]</scope>
    <source>
        <strain evidence="1">F_SG_1</strain>
        <tissue evidence="1">Salivary glands</tissue>
    </source>
</reference>
<dbReference type="EMBL" id="JARKHS020003516">
    <property type="protein sequence ID" value="KAK8785498.1"/>
    <property type="molecule type" value="Genomic_DNA"/>
</dbReference>
<proteinExistence type="predicted"/>
<dbReference type="Proteomes" id="UP001321473">
    <property type="component" value="Unassembled WGS sequence"/>
</dbReference>
<evidence type="ECO:0000313" key="2">
    <source>
        <dbReference type="Proteomes" id="UP001321473"/>
    </source>
</evidence>